<dbReference type="Gene3D" id="1.20.1280.50">
    <property type="match status" value="1"/>
</dbReference>
<dbReference type="AlphaFoldDB" id="A0AAQ4QPE4"/>
<dbReference type="SUPFAM" id="SSF81383">
    <property type="entry name" value="F-box domain"/>
    <property type="match status" value="1"/>
</dbReference>
<reference evidence="2 3" key="1">
    <citation type="journal article" date="2021" name="G3 (Bethesda)">
        <title>Improved contiguity of the threespine stickleback genome using long-read sequencing.</title>
        <authorList>
            <person name="Nath S."/>
            <person name="Shaw D.E."/>
            <person name="White M.A."/>
        </authorList>
    </citation>
    <scope>NUCLEOTIDE SEQUENCE [LARGE SCALE GENOMIC DNA]</scope>
    <source>
        <strain evidence="2 3">Lake Benthic</strain>
    </source>
</reference>
<dbReference type="PANTHER" id="PTHR15140">
    <property type="entry name" value="TUBULIN-SPECIFIC CHAPERONE E"/>
    <property type="match status" value="1"/>
</dbReference>
<dbReference type="Ensembl" id="ENSGACT00000061257.1">
    <property type="protein sequence ID" value="ENSGACP00000052377.1"/>
    <property type="gene ID" value="ENSGACG00000032479.1"/>
</dbReference>
<reference evidence="2" key="2">
    <citation type="submission" date="2025-05" db="UniProtKB">
        <authorList>
            <consortium name="Ensembl"/>
        </authorList>
    </citation>
    <scope>IDENTIFICATION</scope>
</reference>
<evidence type="ECO:0000259" key="1">
    <source>
        <dbReference type="PROSITE" id="PS50181"/>
    </source>
</evidence>
<dbReference type="PROSITE" id="PS50181">
    <property type="entry name" value="FBOX"/>
    <property type="match status" value="1"/>
</dbReference>
<dbReference type="Proteomes" id="UP000007635">
    <property type="component" value="Chromosome XVII"/>
</dbReference>
<feature type="domain" description="F-box" evidence="1">
    <location>
        <begin position="2"/>
        <end position="48"/>
    </location>
</feature>
<dbReference type="SMART" id="SM00256">
    <property type="entry name" value="FBOX"/>
    <property type="match status" value="1"/>
</dbReference>
<keyword evidence="3" id="KW-1185">Reference proteome</keyword>
<dbReference type="InterPro" id="IPR032675">
    <property type="entry name" value="LRR_dom_sf"/>
</dbReference>
<accession>A0AAQ4QPE4</accession>
<dbReference type="PANTHER" id="PTHR15140:SF37">
    <property type="entry name" value="UBIQUITIN-LIKE DOMAIN-CONTAINING PROTEIN"/>
    <property type="match status" value="1"/>
</dbReference>
<dbReference type="InterPro" id="IPR001810">
    <property type="entry name" value="F-box_dom"/>
</dbReference>
<dbReference type="Gene3D" id="3.80.10.10">
    <property type="entry name" value="Ribonuclease Inhibitor"/>
    <property type="match status" value="1"/>
</dbReference>
<dbReference type="SUPFAM" id="SSF52047">
    <property type="entry name" value="RNI-like"/>
    <property type="match status" value="1"/>
</dbReference>
<proteinExistence type="predicted"/>
<dbReference type="InterPro" id="IPR036047">
    <property type="entry name" value="F-box-like_dom_sf"/>
</dbReference>
<dbReference type="GeneTree" id="ENSGT00530000069038"/>
<protein>
    <recommendedName>
        <fullName evidence="1">F-box domain-containing protein</fullName>
    </recommendedName>
</protein>
<dbReference type="Pfam" id="PF12937">
    <property type="entry name" value="F-box-like"/>
    <property type="match status" value="1"/>
</dbReference>
<evidence type="ECO:0000313" key="3">
    <source>
        <dbReference type="Proteomes" id="UP000007635"/>
    </source>
</evidence>
<sequence>MGKPTVGLPPEIWIHVLRHLSPADRFSVRASCKYFKHLVDQRTLWRDWSVVLGFQRGAYNSRFWDTLRRRGVAGVVMRGTKAKVWKQLALFLPSLTTVVMDQSSHASLDCIKDFTNLKRLAIRSSSTNLLLDASTVYHPQQLTQLSMCDVKFPTAGLDRFVSALSQFTNLTSLVCHQVGIFEETIWVIHSILNCLPKLKHLSLSIVQRLFAFSNISGPKPGPVGGAGSPVLSSLELIHCIDHSLPEDVMRLMPGLKTLAVYYRCSNQETTEGCPSPDRHPLNTWLSDLPQLSTLVIAKGPPVKNYVSSIPATVTNLTLCAVGLSSEDMAAVAVQVPNLLHLHLDPWPSHLGARTAQIPHLFPKLKSLKLRHEHVPERDFLHLHQLQDLGYLEILDSSPQLSKLAGKLQALTDYRLQVTTSPRRRDVFSCHCACQVY</sequence>
<dbReference type="Ensembl" id="ENSGACT00000087477.1">
    <property type="protein sequence ID" value="ENSGACP00000033876.1"/>
    <property type="gene ID" value="ENSGACG00000032479.1"/>
</dbReference>
<evidence type="ECO:0000313" key="2">
    <source>
        <dbReference type="Ensembl" id="ENSGACP00000052377.1"/>
    </source>
</evidence>
<organism evidence="2 3">
    <name type="scientific">Gasterosteus aculeatus aculeatus</name>
    <name type="common">three-spined stickleback</name>
    <dbReference type="NCBI Taxonomy" id="481459"/>
    <lineage>
        <taxon>Eukaryota</taxon>
        <taxon>Metazoa</taxon>
        <taxon>Chordata</taxon>
        <taxon>Craniata</taxon>
        <taxon>Vertebrata</taxon>
        <taxon>Euteleostomi</taxon>
        <taxon>Actinopterygii</taxon>
        <taxon>Neopterygii</taxon>
        <taxon>Teleostei</taxon>
        <taxon>Neoteleostei</taxon>
        <taxon>Acanthomorphata</taxon>
        <taxon>Eupercaria</taxon>
        <taxon>Perciformes</taxon>
        <taxon>Cottioidei</taxon>
        <taxon>Gasterosteales</taxon>
        <taxon>Gasterosteidae</taxon>
        <taxon>Gasterosteus</taxon>
    </lineage>
</organism>
<name>A0AAQ4QPE4_GASAC</name>